<sequence length="170" mass="20155">MERFTQFLDQTDHCYIVISPKQPKGEIDAGKIYRQSSFRFPLYKDCRISLPNTNFLKDIILSFQPDIIHLATPFSIGLSGLHIAKKYQIPVVGSYHTDFDQYLKYYHLNFLSKPLWRYMKWFHQPLLRIFVPSSVTYQQLQKRGFTNLQIWQRGVDTKISIAIFPIITFE</sequence>
<dbReference type="EMBL" id="BAVS01000007">
    <property type="protein sequence ID" value="GAE92840.1"/>
    <property type="molecule type" value="Genomic_DNA"/>
</dbReference>
<dbReference type="GO" id="GO:0016758">
    <property type="term" value="F:hexosyltransferase activity"/>
    <property type="evidence" value="ECO:0007669"/>
    <property type="project" value="TreeGrafter"/>
</dbReference>
<dbReference type="eggNOG" id="COG0438">
    <property type="taxonomic scope" value="Bacteria"/>
</dbReference>
<accession>W4VHG4</accession>
<dbReference type="Proteomes" id="UP000019102">
    <property type="component" value="Unassembled WGS sequence"/>
</dbReference>
<organism evidence="2 3">
    <name type="scientific">Gracilibacillus boraciitolerans JCM 21714</name>
    <dbReference type="NCBI Taxonomy" id="1298598"/>
    <lineage>
        <taxon>Bacteria</taxon>
        <taxon>Bacillati</taxon>
        <taxon>Bacillota</taxon>
        <taxon>Bacilli</taxon>
        <taxon>Bacillales</taxon>
        <taxon>Bacillaceae</taxon>
        <taxon>Gracilibacillus</taxon>
    </lineage>
</organism>
<dbReference type="STRING" id="1298598.JCM21714_1861"/>
<evidence type="ECO:0000259" key="1">
    <source>
        <dbReference type="Pfam" id="PF13439"/>
    </source>
</evidence>
<dbReference type="AlphaFoldDB" id="W4VHG4"/>
<protein>
    <submittedName>
        <fullName evidence="2">Glycosyltransferase</fullName>
    </submittedName>
</protein>
<keyword evidence="2" id="KW-0808">Transferase</keyword>
<name>W4VHG4_9BACI</name>
<reference evidence="2 3" key="1">
    <citation type="journal article" date="2014" name="Genome Announc.">
        <title>Draft Genome Sequence of the Boron-Tolerant and Moderately Halotolerant Bacterium Gracilibacillus boraciitolerans JCM 21714T.</title>
        <authorList>
            <person name="Ahmed I."/>
            <person name="Oshima K."/>
            <person name="Suda W."/>
            <person name="Kitamura K."/>
            <person name="Iida T."/>
            <person name="Ohmori Y."/>
            <person name="Fujiwara T."/>
            <person name="Hattori M."/>
            <person name="Ohkuma M."/>
        </authorList>
    </citation>
    <scope>NUCLEOTIDE SEQUENCE [LARGE SCALE GENOMIC DNA]</scope>
    <source>
        <strain evidence="2 3">JCM 21714</strain>
    </source>
</reference>
<comment type="caution">
    <text evidence="2">The sequence shown here is derived from an EMBL/GenBank/DDBJ whole genome shotgun (WGS) entry which is preliminary data.</text>
</comment>
<dbReference type="Pfam" id="PF13439">
    <property type="entry name" value="Glyco_transf_4"/>
    <property type="match status" value="1"/>
</dbReference>
<keyword evidence="3" id="KW-1185">Reference proteome</keyword>
<dbReference type="PANTHER" id="PTHR45947:SF3">
    <property type="entry name" value="SULFOQUINOVOSYL TRANSFERASE SQD2"/>
    <property type="match status" value="1"/>
</dbReference>
<dbReference type="Gene3D" id="3.40.50.2000">
    <property type="entry name" value="Glycogen Phosphorylase B"/>
    <property type="match status" value="1"/>
</dbReference>
<feature type="domain" description="Glycosyltransferase subfamily 4-like N-terminal" evidence="1">
    <location>
        <begin position="4"/>
        <end position="158"/>
    </location>
</feature>
<dbReference type="PANTHER" id="PTHR45947">
    <property type="entry name" value="SULFOQUINOVOSYL TRANSFERASE SQD2"/>
    <property type="match status" value="1"/>
</dbReference>
<proteinExistence type="predicted"/>
<dbReference type="SUPFAM" id="SSF53756">
    <property type="entry name" value="UDP-Glycosyltransferase/glycogen phosphorylase"/>
    <property type="match status" value="1"/>
</dbReference>
<gene>
    <name evidence="2" type="ORF">JCM21714_1861</name>
</gene>
<evidence type="ECO:0000313" key="2">
    <source>
        <dbReference type="EMBL" id="GAE92840.1"/>
    </source>
</evidence>
<dbReference type="InterPro" id="IPR028098">
    <property type="entry name" value="Glyco_trans_4-like_N"/>
</dbReference>
<dbReference type="InterPro" id="IPR050194">
    <property type="entry name" value="Glycosyltransferase_grp1"/>
</dbReference>
<evidence type="ECO:0000313" key="3">
    <source>
        <dbReference type="Proteomes" id="UP000019102"/>
    </source>
</evidence>